<dbReference type="AlphaFoldDB" id="A0A8B6X1M0"/>
<dbReference type="Gene3D" id="3.20.80.10">
    <property type="entry name" value="Regulatory factor, effector binding domain"/>
    <property type="match status" value="1"/>
</dbReference>
<proteinExistence type="predicted"/>
<dbReference type="Proteomes" id="UP000675920">
    <property type="component" value="Unplaced"/>
</dbReference>
<reference evidence="3" key="3">
    <citation type="submission" date="2025-08" db="UniProtKB">
        <authorList>
            <consortium name="RefSeq"/>
        </authorList>
    </citation>
    <scope>IDENTIFICATION</scope>
</reference>
<sequence>METVPEVVRHPGFTAFGLAVRTSPDIEALPARARIGEVWRQFHLRALPFHLRANGENGRIVAVRHDFENGGIGAFTATVGVQLRRAYRLPDGLVEVRVSAGEYLRFSHRGQGALALARLWREATEFFKHPRHPLAFRFERAYTAEFECYGKADRSELYIAVKRKLGVPV</sequence>
<organism evidence="2 3">
    <name type="scientific">Derxia gummosa DSM 723</name>
    <dbReference type="NCBI Taxonomy" id="1121388"/>
    <lineage>
        <taxon>Bacteria</taxon>
        <taxon>Pseudomonadati</taxon>
        <taxon>Pseudomonadota</taxon>
        <taxon>Betaproteobacteria</taxon>
        <taxon>Burkholderiales</taxon>
        <taxon>Alcaligenaceae</taxon>
        <taxon>Derxia</taxon>
    </lineage>
</organism>
<keyword evidence="2" id="KW-1185">Reference proteome</keyword>
<dbReference type="SUPFAM" id="SSF55136">
    <property type="entry name" value="Probable bacterial effector-binding domain"/>
    <property type="match status" value="1"/>
</dbReference>
<dbReference type="Pfam" id="PF14526">
    <property type="entry name" value="Cass2"/>
    <property type="match status" value="1"/>
</dbReference>
<dbReference type="PANTHER" id="PTHR36444:SF2">
    <property type="entry name" value="TRANSCRIPTIONAL REGULATOR PROTEIN YOBU-RELATED"/>
    <property type="match status" value="1"/>
</dbReference>
<reference evidence="3" key="2">
    <citation type="journal article" date="2016" name="Biochemistry">
        <title>Solution Binding and Structural Analyses Reveal Potential Multidrug Resistance Functions for SAV2435 and CTR107 and Other GyrI-like Proteins.</title>
        <authorList>
            <person name="Moreno A."/>
            <person name="Froehlig J.R."/>
            <person name="Bachas S."/>
            <person name="Gunio D."/>
            <person name="Alexander T."/>
            <person name="Vanya A."/>
            <person name="Wade H."/>
        </authorList>
    </citation>
    <scope>NUCLEOTIDE SEQUENCE</scope>
</reference>
<dbReference type="InterPro" id="IPR010499">
    <property type="entry name" value="AraC_E-bd"/>
</dbReference>
<dbReference type="SMART" id="SM00871">
    <property type="entry name" value="AraC_E_bind"/>
    <property type="match status" value="1"/>
</dbReference>
<evidence type="ECO:0000259" key="1">
    <source>
        <dbReference type="SMART" id="SM00871"/>
    </source>
</evidence>
<dbReference type="PANTHER" id="PTHR36444">
    <property type="entry name" value="TRANSCRIPTIONAL REGULATOR PROTEIN YOBU-RELATED"/>
    <property type="match status" value="1"/>
</dbReference>
<accession>A0A8B6X1M0</accession>
<dbReference type="RefSeq" id="WP_028310359.1">
    <property type="nucleotide sequence ID" value="NZ_AXWS01000007.1"/>
</dbReference>
<protein>
    <submittedName>
        <fullName evidence="3">GyrI-like domain-containing protein</fullName>
    </submittedName>
</protein>
<dbReference type="InterPro" id="IPR011256">
    <property type="entry name" value="Reg_factor_effector_dom_sf"/>
</dbReference>
<evidence type="ECO:0000313" key="3">
    <source>
        <dbReference type="RefSeq" id="WP_028310359.1"/>
    </source>
</evidence>
<dbReference type="InterPro" id="IPR029441">
    <property type="entry name" value="Cass2"/>
</dbReference>
<feature type="domain" description="AraC effector-binding" evidence="1">
    <location>
        <begin position="3"/>
        <end position="162"/>
    </location>
</feature>
<dbReference type="InterPro" id="IPR053182">
    <property type="entry name" value="YobU-like_regulator"/>
</dbReference>
<evidence type="ECO:0000313" key="2">
    <source>
        <dbReference type="Proteomes" id="UP000675920"/>
    </source>
</evidence>
<reference evidence="3" key="1">
    <citation type="journal article" date="2004" name="Proteins">
        <title>The SHS2 module is a common structural theme in functionally diverse protein groups, like Rpb7p, FtsA, GyrI, and MTH1598/TM1083 superfamilies.</title>
        <authorList>
            <person name="Anantharaman V."/>
            <person name="Aravind L."/>
        </authorList>
    </citation>
    <scope>NUCLEOTIDE SEQUENCE</scope>
</reference>
<name>A0A8B6X1M0_9BURK</name>